<protein>
    <submittedName>
        <fullName evidence="8">Efflux RND transporter periplasmic adaptor subunit</fullName>
    </submittedName>
</protein>
<accession>A0A9X3YMH4</accession>
<dbReference type="Pfam" id="PF25944">
    <property type="entry name" value="Beta-barrel_RND"/>
    <property type="match status" value="1"/>
</dbReference>
<dbReference type="Gene3D" id="1.10.287.470">
    <property type="entry name" value="Helix hairpin bin"/>
    <property type="match status" value="1"/>
</dbReference>
<feature type="domain" description="Multidrug resistance protein MdtA-like alpha-helical hairpin" evidence="4">
    <location>
        <begin position="105"/>
        <end position="173"/>
    </location>
</feature>
<dbReference type="InterPro" id="IPR058624">
    <property type="entry name" value="MdtA-like_HH"/>
</dbReference>
<dbReference type="Gene3D" id="2.40.420.20">
    <property type="match status" value="1"/>
</dbReference>
<evidence type="ECO:0000313" key="8">
    <source>
        <dbReference type="EMBL" id="MDC8013985.1"/>
    </source>
</evidence>
<feature type="domain" description="Multidrug resistance protein MdtA-like barrel-sandwich hybrid" evidence="5">
    <location>
        <begin position="63"/>
        <end position="204"/>
    </location>
</feature>
<evidence type="ECO:0000259" key="7">
    <source>
        <dbReference type="Pfam" id="PF25967"/>
    </source>
</evidence>
<feature type="domain" description="Multidrug resistance protein MdtA-like C-terminal permuted SH3" evidence="7">
    <location>
        <begin position="298"/>
        <end position="358"/>
    </location>
</feature>
<feature type="signal peptide" evidence="3">
    <location>
        <begin position="1"/>
        <end position="27"/>
    </location>
</feature>
<evidence type="ECO:0000259" key="4">
    <source>
        <dbReference type="Pfam" id="PF25876"/>
    </source>
</evidence>
<dbReference type="Proteomes" id="UP001139971">
    <property type="component" value="Unassembled WGS sequence"/>
</dbReference>
<dbReference type="NCBIfam" id="TIGR01730">
    <property type="entry name" value="RND_mfp"/>
    <property type="match status" value="1"/>
</dbReference>
<gene>
    <name evidence="8" type="ORF">OD750_015685</name>
</gene>
<dbReference type="SUPFAM" id="SSF111369">
    <property type="entry name" value="HlyD-like secretion proteins"/>
    <property type="match status" value="1"/>
</dbReference>
<dbReference type="AlphaFoldDB" id="A0A9X3YMH4"/>
<evidence type="ECO:0000313" key="9">
    <source>
        <dbReference type="Proteomes" id="UP001139971"/>
    </source>
</evidence>
<dbReference type="GO" id="GO:0022857">
    <property type="term" value="F:transmembrane transporter activity"/>
    <property type="evidence" value="ECO:0007669"/>
    <property type="project" value="InterPro"/>
</dbReference>
<sequence length="401" mass="42707">MHVGKLVPLVLTLAIATVLSGCGTSKADAPVAAAPAPDVTVAQVIAKPLHQFEEFTGQLQAVNTVDVRPRVSGVIDSVRFAEGTRVKKGDLLFQIDPRPFQAEVDRLQAELKRSSSRLSLAKNDHARAERLSAQNAIAREEFERRASVEAEASGEVGSVAAQLTAAKLNLEFTQVRSPIDGHVSRALITEGNLVTSASLLTSVVSDNPIYAHFDADEATFLKFRELAQNAGGAAVSPVYLGLISEQGYPHEGKLNFMDNRVDGRSGTIRARAVFDNADGRFTPGLFARIKLVGKESYDAILIDNKAVGTDLGKKYVFVLKADGTLDYRLVELGPNVDGLRVVSQGLTPEDVVVVNGLQHVRAGVKVNATKVAMDTGKQGLQQIAAEPAPRGTVAATTPAAR</sequence>
<dbReference type="Pfam" id="PF25917">
    <property type="entry name" value="BSH_RND"/>
    <property type="match status" value="1"/>
</dbReference>
<comment type="subcellular location">
    <subcellularLocation>
        <location evidence="1">Cell inner membrane</location>
        <topology evidence="1">Lipid-anchor</topology>
    </subcellularLocation>
</comment>
<name>A0A9X3YMH4_9GAMM</name>
<evidence type="ECO:0000259" key="5">
    <source>
        <dbReference type="Pfam" id="PF25917"/>
    </source>
</evidence>
<dbReference type="InterPro" id="IPR058627">
    <property type="entry name" value="MdtA-like_C"/>
</dbReference>
<dbReference type="FunFam" id="2.40.420.20:FF:000001">
    <property type="entry name" value="Efflux RND transporter periplasmic adaptor subunit"/>
    <property type="match status" value="1"/>
</dbReference>
<dbReference type="InterPro" id="IPR058626">
    <property type="entry name" value="MdtA-like_b-barrel"/>
</dbReference>
<comment type="similarity">
    <text evidence="2">Belongs to the membrane fusion protein (MFP) (TC 8.A.1) family.</text>
</comment>
<reference evidence="8" key="1">
    <citation type="submission" date="2023-02" db="EMBL/GenBank/DDBJ databases">
        <title>Tahibacter soli sp. nov. isolated from soil.</title>
        <authorList>
            <person name="Baek J.H."/>
            <person name="Lee J.K."/>
            <person name="Choi D.G."/>
            <person name="Jeon C.O."/>
        </authorList>
    </citation>
    <scope>NUCLEOTIDE SEQUENCE</scope>
    <source>
        <strain evidence="8">BL</strain>
    </source>
</reference>
<dbReference type="Gene3D" id="2.40.30.170">
    <property type="match status" value="1"/>
</dbReference>
<evidence type="ECO:0000256" key="2">
    <source>
        <dbReference type="ARBA" id="ARBA00009477"/>
    </source>
</evidence>
<dbReference type="Gene3D" id="2.40.50.100">
    <property type="match status" value="1"/>
</dbReference>
<dbReference type="EMBL" id="JAOVZO020000018">
    <property type="protein sequence ID" value="MDC8013985.1"/>
    <property type="molecule type" value="Genomic_DNA"/>
</dbReference>
<proteinExistence type="inferred from homology"/>
<keyword evidence="3" id="KW-0732">Signal</keyword>
<dbReference type="RefSeq" id="WP_263541628.1">
    <property type="nucleotide sequence ID" value="NZ_JAOVZO020000018.1"/>
</dbReference>
<feature type="domain" description="Multidrug resistance protein MdtA-like beta-barrel" evidence="6">
    <location>
        <begin position="208"/>
        <end position="291"/>
    </location>
</feature>
<comment type="caution">
    <text evidence="8">The sequence shown here is derived from an EMBL/GenBank/DDBJ whole genome shotgun (WGS) entry which is preliminary data.</text>
</comment>
<dbReference type="GO" id="GO:0005886">
    <property type="term" value="C:plasma membrane"/>
    <property type="evidence" value="ECO:0007669"/>
    <property type="project" value="UniProtKB-SubCell"/>
</dbReference>
<dbReference type="Pfam" id="PF25876">
    <property type="entry name" value="HH_MFP_RND"/>
    <property type="match status" value="1"/>
</dbReference>
<keyword evidence="9" id="KW-1185">Reference proteome</keyword>
<organism evidence="8 9">
    <name type="scientific">Tahibacter soli</name>
    <dbReference type="NCBI Taxonomy" id="2983605"/>
    <lineage>
        <taxon>Bacteria</taxon>
        <taxon>Pseudomonadati</taxon>
        <taxon>Pseudomonadota</taxon>
        <taxon>Gammaproteobacteria</taxon>
        <taxon>Lysobacterales</taxon>
        <taxon>Rhodanobacteraceae</taxon>
        <taxon>Tahibacter</taxon>
    </lineage>
</organism>
<dbReference type="InterPro" id="IPR058625">
    <property type="entry name" value="MdtA-like_BSH"/>
</dbReference>
<evidence type="ECO:0000259" key="6">
    <source>
        <dbReference type="Pfam" id="PF25944"/>
    </source>
</evidence>
<feature type="chain" id="PRO_5040872090" evidence="3">
    <location>
        <begin position="28"/>
        <end position="401"/>
    </location>
</feature>
<dbReference type="PROSITE" id="PS51257">
    <property type="entry name" value="PROKAR_LIPOPROTEIN"/>
    <property type="match status" value="1"/>
</dbReference>
<dbReference type="PANTHER" id="PTHR30158:SF26">
    <property type="entry name" value="RESISTANCE-NODULATION-CELL DIVISION (RND) MULTIDRUG EFFLUX MEMBRANE FUSION PROTEIN MEXE"/>
    <property type="match status" value="1"/>
</dbReference>
<dbReference type="Pfam" id="PF25967">
    <property type="entry name" value="RND-MFP_C"/>
    <property type="match status" value="1"/>
</dbReference>
<dbReference type="PANTHER" id="PTHR30158">
    <property type="entry name" value="ACRA/E-RELATED COMPONENT OF DRUG EFFLUX TRANSPORTER"/>
    <property type="match status" value="1"/>
</dbReference>
<dbReference type="InterPro" id="IPR006143">
    <property type="entry name" value="RND_pump_MFP"/>
</dbReference>
<evidence type="ECO:0000256" key="1">
    <source>
        <dbReference type="ARBA" id="ARBA00004519"/>
    </source>
</evidence>
<evidence type="ECO:0000256" key="3">
    <source>
        <dbReference type="SAM" id="SignalP"/>
    </source>
</evidence>
<dbReference type="GO" id="GO:0046677">
    <property type="term" value="P:response to antibiotic"/>
    <property type="evidence" value="ECO:0007669"/>
    <property type="project" value="TreeGrafter"/>
</dbReference>